<evidence type="ECO:0000256" key="11">
    <source>
        <dbReference type="ARBA" id="ARBA00023306"/>
    </source>
</evidence>
<evidence type="ECO:0000256" key="13">
    <source>
        <dbReference type="SAM" id="Phobius"/>
    </source>
</evidence>
<dbReference type="InterPro" id="IPR003838">
    <property type="entry name" value="ABC3_permease_C"/>
</dbReference>
<dbReference type="GO" id="GO:0051301">
    <property type="term" value="P:cell division"/>
    <property type="evidence" value="ECO:0007669"/>
    <property type="project" value="UniProtKB-KW"/>
</dbReference>
<evidence type="ECO:0000256" key="12">
    <source>
        <dbReference type="PIRNR" id="PIRNR003097"/>
    </source>
</evidence>
<dbReference type="Proteomes" id="UP001359886">
    <property type="component" value="Unassembled WGS sequence"/>
</dbReference>
<keyword evidence="17" id="KW-1185">Reference proteome</keyword>
<comment type="subunit">
    <text evidence="3">Forms a membrane-associated complex with FtsE.</text>
</comment>
<dbReference type="RefSeq" id="WP_354694819.1">
    <property type="nucleotide sequence ID" value="NZ_JAZHOG010000004.1"/>
</dbReference>
<dbReference type="InterPro" id="IPR004513">
    <property type="entry name" value="FtsX"/>
</dbReference>
<evidence type="ECO:0000313" key="17">
    <source>
        <dbReference type="Proteomes" id="UP001359886"/>
    </source>
</evidence>
<comment type="subcellular location">
    <subcellularLocation>
        <location evidence="1">Cell inner membrane</location>
        <topology evidence="1">Multi-pass membrane protein</topology>
    </subcellularLocation>
</comment>
<comment type="similarity">
    <text evidence="2 12">Belongs to the ABC-4 integral membrane protein family. FtsX subfamily.</text>
</comment>
<feature type="domain" description="FtsX extracellular" evidence="15">
    <location>
        <begin position="72"/>
        <end position="153"/>
    </location>
</feature>
<dbReference type="PANTHER" id="PTHR47755:SF1">
    <property type="entry name" value="CELL DIVISION PROTEIN FTSX"/>
    <property type="match status" value="1"/>
</dbReference>
<dbReference type="PANTHER" id="PTHR47755">
    <property type="entry name" value="CELL DIVISION PROTEIN FTSX"/>
    <property type="match status" value="1"/>
</dbReference>
<reference evidence="16 17" key="1">
    <citation type="submission" date="2024-02" db="EMBL/GenBank/DDBJ databases">
        <title>A novel Wenzhouxiangellaceae bacterium, isolated from coastal sediments.</title>
        <authorList>
            <person name="Du Z.-J."/>
            <person name="Ye Y.-Q."/>
            <person name="Zhang X.-Y."/>
        </authorList>
    </citation>
    <scope>NUCLEOTIDE SEQUENCE [LARGE SCALE GENOMIC DNA]</scope>
    <source>
        <strain evidence="16 17">CH-27</strain>
    </source>
</reference>
<keyword evidence="9 13" id="KW-1133">Transmembrane helix</keyword>
<dbReference type="NCBIfam" id="TIGR00439">
    <property type="entry name" value="FtsX_Gneg"/>
    <property type="match status" value="1"/>
</dbReference>
<dbReference type="GO" id="GO:0032153">
    <property type="term" value="C:cell division site"/>
    <property type="evidence" value="ECO:0007669"/>
    <property type="project" value="TreeGrafter"/>
</dbReference>
<evidence type="ECO:0000256" key="10">
    <source>
        <dbReference type="ARBA" id="ARBA00023136"/>
    </source>
</evidence>
<dbReference type="AlphaFoldDB" id="A0AAW9REX7"/>
<keyword evidence="10 12" id="KW-0472">Membrane</keyword>
<evidence type="ECO:0000256" key="7">
    <source>
        <dbReference type="ARBA" id="ARBA00022618"/>
    </source>
</evidence>
<name>A0AAW9REX7_9GAMM</name>
<dbReference type="InterPro" id="IPR047590">
    <property type="entry name" value="FtsX_proteobact-type"/>
</dbReference>
<sequence>MKRPGIRLRFRAWLRRQLYSFFSSLGTLLSHRVGTLMTVVVLGIAMALPLGLYVALTNLNAVDLKQDSWGTITVFLQSGTSAADARELTARIDARQDANATAISPEAGMEDFRDASGFGPALDMLSPNPLPWVIEVRPQPDRTDRLTLVVEDLTGWLQSQEAIDSVVVDTKWLQRLAGLLAVGNALVTVLAALFSVAVLVVVANTIRLDVANRADEIEVLSLVGAGNGFIRLPFLYSGFWYGLLGALGALLLLRVCLAFIDGPLSGLLDAYGNRFELSGVGFVPSLAVLATGGLLGLGGAWIAVARYLRALRRDGLLGRI</sequence>
<dbReference type="GO" id="GO:0005886">
    <property type="term" value="C:plasma membrane"/>
    <property type="evidence" value="ECO:0007669"/>
    <property type="project" value="UniProtKB-SubCell"/>
</dbReference>
<keyword evidence="6 12" id="KW-0997">Cell inner membrane</keyword>
<feature type="transmembrane region" description="Helical" evidence="13">
    <location>
        <begin position="176"/>
        <end position="203"/>
    </location>
</feature>
<evidence type="ECO:0000313" key="16">
    <source>
        <dbReference type="EMBL" id="MEJ8567499.1"/>
    </source>
</evidence>
<keyword evidence="11 12" id="KW-0131">Cell cycle</keyword>
<protein>
    <recommendedName>
        <fullName evidence="4 12">Cell division protein FtsX</fullName>
    </recommendedName>
</protein>
<keyword evidence="8 13" id="KW-0812">Transmembrane</keyword>
<evidence type="ECO:0000256" key="4">
    <source>
        <dbReference type="ARBA" id="ARBA00021907"/>
    </source>
</evidence>
<organism evidence="16 17">
    <name type="scientific">Elongatibacter sediminis</name>
    <dbReference type="NCBI Taxonomy" id="3119006"/>
    <lineage>
        <taxon>Bacteria</taxon>
        <taxon>Pseudomonadati</taxon>
        <taxon>Pseudomonadota</taxon>
        <taxon>Gammaproteobacteria</taxon>
        <taxon>Chromatiales</taxon>
        <taxon>Wenzhouxiangellaceae</taxon>
        <taxon>Elongatibacter</taxon>
    </lineage>
</organism>
<gene>
    <name evidence="16" type="primary">ftsX</name>
    <name evidence="16" type="ORF">V3330_07665</name>
</gene>
<evidence type="ECO:0000256" key="5">
    <source>
        <dbReference type="ARBA" id="ARBA00022475"/>
    </source>
</evidence>
<feature type="domain" description="ABC3 transporter permease C-terminal" evidence="14">
    <location>
        <begin position="189"/>
        <end position="309"/>
    </location>
</feature>
<evidence type="ECO:0000256" key="6">
    <source>
        <dbReference type="ARBA" id="ARBA00022519"/>
    </source>
</evidence>
<comment type="function">
    <text evidence="12">Part of the ABC transporter FtsEX involved in cellular division.</text>
</comment>
<evidence type="ECO:0000256" key="3">
    <source>
        <dbReference type="ARBA" id="ARBA00011160"/>
    </source>
</evidence>
<evidence type="ECO:0000256" key="9">
    <source>
        <dbReference type="ARBA" id="ARBA00022989"/>
    </source>
</evidence>
<comment type="caution">
    <text evidence="16">The sequence shown here is derived from an EMBL/GenBank/DDBJ whole genome shotgun (WGS) entry which is preliminary data.</text>
</comment>
<proteinExistence type="inferred from homology"/>
<accession>A0AAW9REX7</accession>
<dbReference type="EMBL" id="JAZHOG010000004">
    <property type="protein sequence ID" value="MEJ8567499.1"/>
    <property type="molecule type" value="Genomic_DNA"/>
</dbReference>
<feature type="transmembrane region" description="Helical" evidence="13">
    <location>
        <begin position="280"/>
        <end position="304"/>
    </location>
</feature>
<feature type="transmembrane region" description="Helical" evidence="13">
    <location>
        <begin position="239"/>
        <end position="260"/>
    </location>
</feature>
<dbReference type="Pfam" id="PF18075">
    <property type="entry name" value="FtsX_ECD"/>
    <property type="match status" value="1"/>
</dbReference>
<keyword evidence="5 12" id="KW-1003">Cell membrane</keyword>
<evidence type="ECO:0000259" key="15">
    <source>
        <dbReference type="Pfam" id="PF18075"/>
    </source>
</evidence>
<keyword evidence="7 12" id="KW-0132">Cell division</keyword>
<dbReference type="PIRSF" id="PIRSF003097">
    <property type="entry name" value="FtsX"/>
    <property type="match status" value="1"/>
</dbReference>
<dbReference type="Pfam" id="PF02687">
    <property type="entry name" value="FtsX"/>
    <property type="match status" value="1"/>
</dbReference>
<evidence type="ECO:0000256" key="1">
    <source>
        <dbReference type="ARBA" id="ARBA00004429"/>
    </source>
</evidence>
<feature type="transmembrane region" description="Helical" evidence="13">
    <location>
        <begin position="21"/>
        <end position="48"/>
    </location>
</feature>
<evidence type="ECO:0000259" key="14">
    <source>
        <dbReference type="Pfam" id="PF02687"/>
    </source>
</evidence>
<dbReference type="InterPro" id="IPR040690">
    <property type="entry name" value="FtsX_ECD"/>
</dbReference>
<evidence type="ECO:0000256" key="2">
    <source>
        <dbReference type="ARBA" id="ARBA00007379"/>
    </source>
</evidence>
<evidence type="ECO:0000256" key="8">
    <source>
        <dbReference type="ARBA" id="ARBA00022692"/>
    </source>
</evidence>